<comment type="caution">
    <text evidence="2">The sequence shown here is derived from an EMBL/GenBank/DDBJ whole genome shotgun (WGS) entry which is preliminary data.</text>
</comment>
<dbReference type="PANTHER" id="PTHR43283:SF3">
    <property type="entry name" value="BETA-LACTAMASE FAMILY PROTEIN (AFU_ORTHOLOGUE AFUA_5G07500)"/>
    <property type="match status" value="1"/>
</dbReference>
<organism evidence="2 3">
    <name type="scientific">Pseudoxanthomonas japonensis</name>
    <dbReference type="NCBI Taxonomy" id="69284"/>
    <lineage>
        <taxon>Bacteria</taxon>
        <taxon>Pseudomonadati</taxon>
        <taxon>Pseudomonadota</taxon>
        <taxon>Gammaproteobacteria</taxon>
        <taxon>Lysobacterales</taxon>
        <taxon>Lysobacteraceae</taxon>
        <taxon>Pseudoxanthomonas</taxon>
    </lineage>
</organism>
<dbReference type="Proteomes" id="UP000781710">
    <property type="component" value="Unassembled WGS sequence"/>
</dbReference>
<proteinExistence type="predicted"/>
<feature type="domain" description="Beta-lactamase-related" evidence="1">
    <location>
        <begin position="19"/>
        <end position="359"/>
    </location>
</feature>
<dbReference type="Pfam" id="PF00144">
    <property type="entry name" value="Beta-lactamase"/>
    <property type="match status" value="1"/>
</dbReference>
<accession>A0ABQ6ZKR9</accession>
<name>A0ABQ6ZKR9_9GAMM</name>
<evidence type="ECO:0000313" key="2">
    <source>
        <dbReference type="EMBL" id="KAF1726795.1"/>
    </source>
</evidence>
<evidence type="ECO:0000313" key="3">
    <source>
        <dbReference type="Proteomes" id="UP000781710"/>
    </source>
</evidence>
<dbReference type="Gene3D" id="3.40.710.10">
    <property type="entry name" value="DD-peptidase/beta-lactamase superfamily"/>
    <property type="match status" value="1"/>
</dbReference>
<dbReference type="RefSeq" id="WP_162336695.1">
    <property type="nucleotide sequence ID" value="NZ_PDWW01000003.1"/>
</dbReference>
<sequence length="381" mass="41342">MLVAGHAGAAEVAGAGEVIDARIETSMTEAGLVGVGAAVIVDRRMVWSKGYGFADRQRGVAFTPDTAMNIASITKTVTGVAMMQAVQAGKLSLDEDINAYLPFKVVHPQFPDARITLRQLATHTSGINDRWAVYERLYHWGGDAPEALGDFLRGYLVQGGKDYATDNFVPHRPGTHRAYSNIGAGLVGYIVERAMGERFDAYTQRTILSPLKMTRSHWFLSQRPADERATLYVAQGGFAVPIRNYGLATYPDGGLRTSVADLSRFFIAVLGDGSLDGARILSPASIAELRRFQYTPGHTPDNVVPEEKNSGLFWATKFDTAYVGHGGSDPGVHTAMLANPAGDVAIVLFVNTSVDDRDGKVYGQLFDALWQHALTFKRSKK</sequence>
<reference evidence="2 3" key="1">
    <citation type="submission" date="2017-10" db="EMBL/GenBank/DDBJ databases">
        <title>Whole genome sequencing of members of genus Pseudoxanthomonas.</title>
        <authorList>
            <person name="Kumar S."/>
            <person name="Bansal K."/>
            <person name="Kaur A."/>
            <person name="Patil P."/>
            <person name="Sharma S."/>
            <person name="Patil P.B."/>
        </authorList>
    </citation>
    <scope>NUCLEOTIDE SEQUENCE [LARGE SCALE GENOMIC DNA]</scope>
    <source>
        <strain evidence="2 3">DSM 17109</strain>
    </source>
</reference>
<evidence type="ECO:0000259" key="1">
    <source>
        <dbReference type="Pfam" id="PF00144"/>
    </source>
</evidence>
<protein>
    <submittedName>
        <fullName evidence="2">Serine hydrolase</fullName>
    </submittedName>
</protein>
<dbReference type="GO" id="GO:0016787">
    <property type="term" value="F:hydrolase activity"/>
    <property type="evidence" value="ECO:0007669"/>
    <property type="project" value="UniProtKB-KW"/>
</dbReference>
<keyword evidence="2" id="KW-0378">Hydrolase</keyword>
<dbReference type="EMBL" id="PDWW01000003">
    <property type="protein sequence ID" value="KAF1726795.1"/>
    <property type="molecule type" value="Genomic_DNA"/>
</dbReference>
<gene>
    <name evidence="2" type="ORF">CSC78_04100</name>
</gene>
<dbReference type="InterPro" id="IPR012338">
    <property type="entry name" value="Beta-lactam/transpept-like"/>
</dbReference>
<dbReference type="InterPro" id="IPR001466">
    <property type="entry name" value="Beta-lactam-related"/>
</dbReference>
<dbReference type="PANTHER" id="PTHR43283">
    <property type="entry name" value="BETA-LACTAMASE-RELATED"/>
    <property type="match status" value="1"/>
</dbReference>
<dbReference type="InterPro" id="IPR050789">
    <property type="entry name" value="Diverse_Enzym_Activities"/>
</dbReference>
<dbReference type="SUPFAM" id="SSF56601">
    <property type="entry name" value="beta-lactamase/transpeptidase-like"/>
    <property type="match status" value="1"/>
</dbReference>
<keyword evidence="3" id="KW-1185">Reference proteome</keyword>